<dbReference type="OrthoDB" id="408373at2759"/>
<comment type="caution">
    <text evidence="4">The sequence shown here is derived from an EMBL/GenBank/DDBJ whole genome shotgun (WGS) entry which is preliminary data.</text>
</comment>
<organism evidence="4 5">
    <name type="scientific">Fusarium duplospermum</name>
    <dbReference type="NCBI Taxonomy" id="1325734"/>
    <lineage>
        <taxon>Eukaryota</taxon>
        <taxon>Fungi</taxon>
        <taxon>Dikarya</taxon>
        <taxon>Ascomycota</taxon>
        <taxon>Pezizomycotina</taxon>
        <taxon>Sordariomycetes</taxon>
        <taxon>Hypocreomycetidae</taxon>
        <taxon>Hypocreales</taxon>
        <taxon>Nectriaceae</taxon>
        <taxon>Fusarium</taxon>
        <taxon>Fusarium solani species complex</taxon>
    </lineage>
</organism>
<evidence type="ECO:0000259" key="3">
    <source>
        <dbReference type="Pfam" id="PF12697"/>
    </source>
</evidence>
<dbReference type="InterPro" id="IPR000073">
    <property type="entry name" value="AB_hydrolase_1"/>
</dbReference>
<dbReference type="GO" id="GO:0016787">
    <property type="term" value="F:hydrolase activity"/>
    <property type="evidence" value="ECO:0007669"/>
    <property type="project" value="UniProtKB-KW"/>
</dbReference>
<dbReference type="SUPFAM" id="SSF53474">
    <property type="entry name" value="alpha/beta-Hydrolases"/>
    <property type="match status" value="1"/>
</dbReference>
<dbReference type="Gene3D" id="3.40.50.1820">
    <property type="entry name" value="alpha/beta hydrolase"/>
    <property type="match status" value="2"/>
</dbReference>
<keyword evidence="1" id="KW-0378">Hydrolase</keyword>
<dbReference type="InterPro" id="IPR029058">
    <property type="entry name" value="AB_hydrolase_fold"/>
</dbReference>
<gene>
    <name evidence="4" type="ORF">CEP54_015415</name>
</gene>
<dbReference type="InterPro" id="IPR000639">
    <property type="entry name" value="Epox_hydrolase-like"/>
</dbReference>
<dbReference type="PANTHER" id="PTHR43329">
    <property type="entry name" value="EPOXIDE HYDROLASE"/>
    <property type="match status" value="1"/>
</dbReference>
<evidence type="ECO:0000313" key="5">
    <source>
        <dbReference type="Proteomes" id="UP000288168"/>
    </source>
</evidence>
<dbReference type="STRING" id="1325734.A0A428NPD0"/>
<dbReference type="Proteomes" id="UP000288168">
    <property type="component" value="Unassembled WGS sequence"/>
</dbReference>
<comment type="similarity">
    <text evidence="2">Belongs to the AB hydrolase superfamily. Epoxide hydrolase family.</text>
</comment>
<evidence type="ECO:0000256" key="1">
    <source>
        <dbReference type="ARBA" id="ARBA00022801"/>
    </source>
</evidence>
<dbReference type="EMBL" id="NKCI01000358">
    <property type="protein sequence ID" value="RSL42617.1"/>
    <property type="molecule type" value="Genomic_DNA"/>
</dbReference>
<accession>A0A428NPD0</accession>
<evidence type="ECO:0000313" key="4">
    <source>
        <dbReference type="EMBL" id="RSL42617.1"/>
    </source>
</evidence>
<proteinExistence type="inferred from homology"/>
<dbReference type="Pfam" id="PF12697">
    <property type="entry name" value="Abhydrolase_6"/>
    <property type="match status" value="1"/>
</dbReference>
<protein>
    <recommendedName>
        <fullName evidence="3">AB hydrolase-1 domain-containing protein</fullName>
    </recommendedName>
</protein>
<evidence type="ECO:0000256" key="2">
    <source>
        <dbReference type="ARBA" id="ARBA00038334"/>
    </source>
</evidence>
<sequence length="337" mass="38154">MRFDKLERNDPRVVWAKAPVRGKTYHYMRADPDDGPPLAIIFLLHGFPDLAFGWRCRILFLKSSAYQVIAPDMLGFGKTSAYALRSAAEDIKELAKSIVKDKKIILGGIFSIGTPFTPPSSTFRSLDDAPQSKRPKNQRYQLQFRGTALEEEIKDREQVGQFLNAMFGGVGAGGQAGFDPARGVLFKNLPQLRPPPFLSGNELDYYVSQYFRDGQPSLKQALNWYRTGAHNYLDELRLLPKPIKFSMPTLFVAATRDEAISGVMLEGMDQYFEDLTCAEVEGSRSALWESPEDRRENCRMAGKEERSIRCTNHFILFPQLDDAEKSKVVHWPSSYPP</sequence>
<dbReference type="PRINTS" id="PR00412">
    <property type="entry name" value="EPOXHYDRLASE"/>
</dbReference>
<dbReference type="AlphaFoldDB" id="A0A428NPD0"/>
<feature type="domain" description="AB hydrolase-1" evidence="3">
    <location>
        <begin position="41"/>
        <end position="284"/>
    </location>
</feature>
<name>A0A428NPD0_9HYPO</name>
<reference evidence="4 5" key="1">
    <citation type="submission" date="2017-06" db="EMBL/GenBank/DDBJ databases">
        <title>Comparative genomic analysis of Ambrosia Fusariam Clade fungi.</title>
        <authorList>
            <person name="Stajich J.E."/>
            <person name="Carrillo J."/>
            <person name="Kijimoto T."/>
            <person name="Eskalen A."/>
            <person name="O'Donnell K."/>
            <person name="Kasson M."/>
        </authorList>
    </citation>
    <scope>NUCLEOTIDE SEQUENCE [LARGE SCALE GENOMIC DNA]</scope>
    <source>
        <strain evidence="4 5">NRRL62584</strain>
    </source>
</reference>
<keyword evidence="5" id="KW-1185">Reference proteome</keyword>